<keyword evidence="2" id="KW-1185">Reference proteome</keyword>
<dbReference type="EMBL" id="JACXVP010000001">
    <property type="protein sequence ID" value="KAG5631603.1"/>
    <property type="molecule type" value="Genomic_DNA"/>
</dbReference>
<gene>
    <name evidence="1" type="ORF">H5410_003320</name>
</gene>
<accession>A0A9J6B4Q8</accession>
<evidence type="ECO:0000313" key="1">
    <source>
        <dbReference type="EMBL" id="KAG5631603.1"/>
    </source>
</evidence>
<proteinExistence type="predicted"/>
<evidence type="ECO:0000313" key="2">
    <source>
        <dbReference type="Proteomes" id="UP000824120"/>
    </source>
</evidence>
<protein>
    <submittedName>
        <fullName evidence="1">Uncharacterized protein</fullName>
    </submittedName>
</protein>
<sequence length="113" mass="13080">MGKPMDESMHCVLLCERHSNTFVELKLALEASIVSLTIFDNALFETSTAKLEDKKKFKLEFREAIPYHPATQNAKRLKAKTKSGHMEYFKLRRVLLPVTQDRGEESRLELQNI</sequence>
<reference evidence="1 2" key="1">
    <citation type="submission" date="2020-09" db="EMBL/GenBank/DDBJ databases">
        <title>De no assembly of potato wild relative species, Solanum commersonii.</title>
        <authorList>
            <person name="Cho K."/>
        </authorList>
    </citation>
    <scope>NUCLEOTIDE SEQUENCE [LARGE SCALE GENOMIC DNA]</scope>
    <source>
        <strain evidence="1">LZ3.2</strain>
        <tissue evidence="1">Leaf</tissue>
    </source>
</reference>
<name>A0A9J6B4Q8_SOLCO</name>
<dbReference type="AlphaFoldDB" id="A0A9J6B4Q8"/>
<dbReference type="Proteomes" id="UP000824120">
    <property type="component" value="Chromosome 1"/>
</dbReference>
<organism evidence="1 2">
    <name type="scientific">Solanum commersonii</name>
    <name type="common">Commerson's wild potato</name>
    <name type="synonym">Commerson's nightshade</name>
    <dbReference type="NCBI Taxonomy" id="4109"/>
    <lineage>
        <taxon>Eukaryota</taxon>
        <taxon>Viridiplantae</taxon>
        <taxon>Streptophyta</taxon>
        <taxon>Embryophyta</taxon>
        <taxon>Tracheophyta</taxon>
        <taxon>Spermatophyta</taxon>
        <taxon>Magnoliopsida</taxon>
        <taxon>eudicotyledons</taxon>
        <taxon>Gunneridae</taxon>
        <taxon>Pentapetalae</taxon>
        <taxon>asterids</taxon>
        <taxon>lamiids</taxon>
        <taxon>Solanales</taxon>
        <taxon>Solanaceae</taxon>
        <taxon>Solanoideae</taxon>
        <taxon>Solaneae</taxon>
        <taxon>Solanum</taxon>
    </lineage>
</organism>
<comment type="caution">
    <text evidence="1">The sequence shown here is derived from an EMBL/GenBank/DDBJ whole genome shotgun (WGS) entry which is preliminary data.</text>
</comment>